<dbReference type="RefSeq" id="WP_145711531.1">
    <property type="nucleotide sequence ID" value="NZ_BAAAFY010000001.1"/>
</dbReference>
<comment type="caution">
    <text evidence="1">The sequence shown here is derived from an EMBL/GenBank/DDBJ whole genome shotgun (WGS) entry which is preliminary data.</text>
</comment>
<gene>
    <name evidence="1" type="ORF">LX66_1601</name>
</gene>
<protein>
    <submittedName>
        <fullName evidence="1">Uncharacterized protein DUF4292</fullName>
    </submittedName>
</protein>
<dbReference type="Pfam" id="PF14125">
    <property type="entry name" value="DUF4292"/>
    <property type="match status" value="1"/>
</dbReference>
<dbReference type="Proteomes" id="UP000316778">
    <property type="component" value="Unassembled WGS sequence"/>
</dbReference>
<organism evidence="1 2">
    <name type="scientific">Chitinophaga japonensis</name>
    <name type="common">Flexibacter japonensis</name>
    <dbReference type="NCBI Taxonomy" id="104662"/>
    <lineage>
        <taxon>Bacteria</taxon>
        <taxon>Pseudomonadati</taxon>
        <taxon>Bacteroidota</taxon>
        <taxon>Chitinophagia</taxon>
        <taxon>Chitinophagales</taxon>
        <taxon>Chitinophagaceae</taxon>
        <taxon>Chitinophaga</taxon>
    </lineage>
</organism>
<keyword evidence="2" id="KW-1185">Reference proteome</keyword>
<dbReference type="PROSITE" id="PS51257">
    <property type="entry name" value="PROKAR_LIPOPROTEIN"/>
    <property type="match status" value="1"/>
</dbReference>
<name>A0A562TGR2_CHIJA</name>
<dbReference type="OrthoDB" id="849114at2"/>
<dbReference type="InterPro" id="IPR025634">
    <property type="entry name" value="DUF4292"/>
</dbReference>
<sequence length="271" mass="30511">MKQIVLSGIAGLILLASCRHTREVARTPFPVTDTAGVAKSDSAAAGTPAPGHLLAGIQKNHIDFTTFSAKLKIDFENDRQRQQNISTNIRMQKDSVIWISVSAPIIGEVARAIITPDSLKAYDKFNKKLYLRALSDAKDLLNIPFDFSTLQDMIIGNPVFLTDSIYQVVATPAIISFSCDSSLYTSLFNVFADDYLLQQSKVMDKDSIRHRSCELTYGEYKEVAGHRFPTRRRIFVEEQRITRIAMDFNRMDFDQPLSFPFNVPVSGYTRE</sequence>
<evidence type="ECO:0000313" key="2">
    <source>
        <dbReference type="Proteomes" id="UP000316778"/>
    </source>
</evidence>
<accession>A0A562TGR2</accession>
<reference evidence="1 2" key="1">
    <citation type="journal article" date="2013" name="Stand. Genomic Sci.">
        <title>Genomic Encyclopedia of Type Strains, Phase I: The one thousand microbial genomes (KMG-I) project.</title>
        <authorList>
            <person name="Kyrpides N.C."/>
            <person name="Woyke T."/>
            <person name="Eisen J.A."/>
            <person name="Garrity G."/>
            <person name="Lilburn T.G."/>
            <person name="Beck B.J."/>
            <person name="Whitman W.B."/>
            <person name="Hugenholtz P."/>
            <person name="Klenk H.P."/>
        </authorList>
    </citation>
    <scope>NUCLEOTIDE SEQUENCE [LARGE SCALE GENOMIC DNA]</scope>
    <source>
        <strain evidence="1 2">DSM 13484</strain>
    </source>
</reference>
<dbReference type="EMBL" id="VLLG01000002">
    <property type="protein sequence ID" value="TWI92216.1"/>
    <property type="molecule type" value="Genomic_DNA"/>
</dbReference>
<proteinExistence type="predicted"/>
<dbReference type="Gene3D" id="2.50.20.10">
    <property type="entry name" value="Lipoprotein localisation LolA/LolB/LppX"/>
    <property type="match status" value="1"/>
</dbReference>
<evidence type="ECO:0000313" key="1">
    <source>
        <dbReference type="EMBL" id="TWI92216.1"/>
    </source>
</evidence>
<dbReference type="AlphaFoldDB" id="A0A562TGR2"/>